<dbReference type="KEGG" id="ngf:FRF71_07175"/>
<accession>A0A5B8S435</accession>
<dbReference type="Proteomes" id="UP000321172">
    <property type="component" value="Chromosome"/>
</dbReference>
<reference evidence="4 5" key="1">
    <citation type="journal article" date="2013" name="J. Microbiol. Biotechnol.">
        <title>Novosphingobium ginsenosidimutans sp. nov., with the ability to convert ginsenoside.</title>
        <authorList>
            <person name="Kim J.K."/>
            <person name="He D."/>
            <person name="Liu Q.M."/>
            <person name="Park H.Y."/>
            <person name="Jung M.S."/>
            <person name="Yoon M.H."/>
            <person name="Kim S.C."/>
            <person name="Im W.T."/>
        </authorList>
    </citation>
    <scope>NUCLEOTIDE SEQUENCE [LARGE SCALE GENOMIC DNA]</scope>
    <source>
        <strain evidence="4 5">FW-6</strain>
    </source>
</reference>
<organism evidence="4 5">
    <name type="scientific">Novosphingobium ginsenosidimutans</name>
    <dbReference type="NCBI Taxonomy" id="1176536"/>
    <lineage>
        <taxon>Bacteria</taxon>
        <taxon>Pseudomonadati</taxon>
        <taxon>Pseudomonadota</taxon>
        <taxon>Alphaproteobacteria</taxon>
        <taxon>Sphingomonadales</taxon>
        <taxon>Sphingomonadaceae</taxon>
        <taxon>Novosphingobium</taxon>
    </lineage>
</organism>
<dbReference type="GO" id="GO:0017089">
    <property type="term" value="F:glycolipid transfer activity"/>
    <property type="evidence" value="ECO:0007669"/>
    <property type="project" value="TreeGrafter"/>
</dbReference>
<gene>
    <name evidence="4" type="ORF">FRF71_07175</name>
</gene>
<dbReference type="EMBL" id="CP042345">
    <property type="protein sequence ID" value="QEA15934.1"/>
    <property type="molecule type" value="Genomic_DNA"/>
</dbReference>
<dbReference type="GO" id="GO:0009279">
    <property type="term" value="C:cell outer membrane"/>
    <property type="evidence" value="ECO:0007669"/>
    <property type="project" value="TreeGrafter"/>
</dbReference>
<keyword evidence="1" id="KW-0732">Signal</keyword>
<dbReference type="PANTHER" id="PTHR36504">
    <property type="entry name" value="LIPOPOLYSACCHARIDE EXPORT SYSTEM PROTEIN LPTA"/>
    <property type="match status" value="1"/>
</dbReference>
<dbReference type="Pfam" id="PF03968">
    <property type="entry name" value="LptD_N"/>
    <property type="match status" value="1"/>
</dbReference>
<name>A0A5B8S435_9SPHN</name>
<evidence type="ECO:0000259" key="3">
    <source>
        <dbReference type="Pfam" id="PF03968"/>
    </source>
</evidence>
<protein>
    <submittedName>
        <fullName evidence="4">OstA family protein</fullName>
    </submittedName>
</protein>
<evidence type="ECO:0000256" key="1">
    <source>
        <dbReference type="ARBA" id="ARBA00022729"/>
    </source>
</evidence>
<dbReference type="InterPro" id="IPR005653">
    <property type="entry name" value="OstA-like_N"/>
</dbReference>
<dbReference type="GO" id="GO:0015920">
    <property type="term" value="P:lipopolysaccharide transport"/>
    <property type="evidence" value="ECO:0007669"/>
    <property type="project" value="TreeGrafter"/>
</dbReference>
<feature type="region of interest" description="Disordered" evidence="2">
    <location>
        <begin position="158"/>
        <end position="178"/>
    </location>
</feature>
<dbReference type="Gene3D" id="2.60.450.10">
    <property type="entry name" value="Lipopolysaccharide (LPS) transport protein A like domain"/>
    <property type="match status" value="1"/>
</dbReference>
<evidence type="ECO:0000313" key="5">
    <source>
        <dbReference type="Proteomes" id="UP000321172"/>
    </source>
</evidence>
<dbReference type="AlphaFoldDB" id="A0A5B8S435"/>
<feature type="domain" description="Organic solvent tolerance-like N-terminal" evidence="3">
    <location>
        <begin position="49"/>
        <end position="152"/>
    </location>
</feature>
<dbReference type="GO" id="GO:0030288">
    <property type="term" value="C:outer membrane-bounded periplasmic space"/>
    <property type="evidence" value="ECO:0007669"/>
    <property type="project" value="TreeGrafter"/>
</dbReference>
<sequence>MAEASITRIALRSLLCGFAIGAIGLLAIGRSDAQALGGHDSNAPVSYAADRIELQDRQDRVVLAGNVKISQGGLQLSADRTTVAFTDQGSLQIQRIDATGGVLVNRGNESARGDAAIYDFNRRVITLAGNVALRRGNDTLNGGRVVIDLNSGISSVDGRGSAQTGGRVSGTFAVPKRN</sequence>
<evidence type="ECO:0000313" key="4">
    <source>
        <dbReference type="EMBL" id="QEA15934.1"/>
    </source>
</evidence>
<dbReference type="OrthoDB" id="9811926at2"/>
<dbReference type="InterPro" id="IPR052037">
    <property type="entry name" value="LPS_export_LptA"/>
</dbReference>
<proteinExistence type="predicted"/>
<dbReference type="RefSeq" id="WP_147089966.1">
    <property type="nucleotide sequence ID" value="NZ_BAABJD010000001.1"/>
</dbReference>
<dbReference type="PANTHER" id="PTHR36504:SF1">
    <property type="entry name" value="LIPOPOLYSACCHARIDE EXPORT SYSTEM PROTEIN LPTA"/>
    <property type="match status" value="1"/>
</dbReference>
<evidence type="ECO:0000256" key="2">
    <source>
        <dbReference type="SAM" id="MobiDB-lite"/>
    </source>
</evidence>
<keyword evidence="5" id="KW-1185">Reference proteome</keyword>